<dbReference type="AlphaFoldDB" id="A0A4R3KXJ2"/>
<keyword evidence="5 14" id="KW-1003">Cell membrane</keyword>
<dbReference type="UniPathway" id="UPA00148"/>
<evidence type="ECO:0000256" key="2">
    <source>
        <dbReference type="ARBA" id="ARBA00004953"/>
    </source>
</evidence>
<keyword evidence="11 14" id="KW-0472">Membrane</keyword>
<dbReference type="NCBIfam" id="NF006184">
    <property type="entry name" value="PRK08319.1"/>
    <property type="match status" value="1"/>
</dbReference>
<evidence type="ECO:0000313" key="15">
    <source>
        <dbReference type="EMBL" id="TCS90577.1"/>
    </source>
</evidence>
<evidence type="ECO:0000256" key="14">
    <source>
        <dbReference type="HAMAP-Rule" id="MF_01462"/>
    </source>
</evidence>
<dbReference type="InterPro" id="IPR018024">
    <property type="entry name" value="CbiM"/>
</dbReference>
<evidence type="ECO:0000256" key="1">
    <source>
        <dbReference type="ARBA" id="ARBA00004429"/>
    </source>
</evidence>
<name>A0A4R3KXJ2_9FIRM</name>
<evidence type="ECO:0000256" key="10">
    <source>
        <dbReference type="ARBA" id="ARBA00023065"/>
    </source>
</evidence>
<comment type="pathway">
    <text evidence="2 14">Cofactor biosynthesis; adenosylcobalamin biosynthesis.</text>
</comment>
<evidence type="ECO:0000256" key="9">
    <source>
        <dbReference type="ARBA" id="ARBA00022989"/>
    </source>
</evidence>
<keyword evidence="8" id="KW-0732">Signal</keyword>
<keyword evidence="3 14" id="KW-0171">Cobalt transport</keyword>
<dbReference type="Pfam" id="PF01891">
    <property type="entry name" value="CbiM"/>
    <property type="match status" value="1"/>
</dbReference>
<accession>A0A4R3KXJ2</accession>
<reference evidence="15 16" key="1">
    <citation type="submission" date="2019-03" db="EMBL/GenBank/DDBJ databases">
        <title>Genomic Encyclopedia of Type Strains, Phase IV (KMG-IV): sequencing the most valuable type-strain genomes for metagenomic binning, comparative biology and taxonomic classification.</title>
        <authorList>
            <person name="Goeker M."/>
        </authorList>
    </citation>
    <scope>NUCLEOTIDE SEQUENCE [LARGE SCALE GENOMIC DNA]</scope>
    <source>
        <strain evidence="15 16">DSM 26752</strain>
    </source>
</reference>
<dbReference type="Gene3D" id="1.10.1760.20">
    <property type="match status" value="1"/>
</dbReference>
<dbReference type="NCBIfam" id="TIGR00123">
    <property type="entry name" value="cbiM"/>
    <property type="match status" value="1"/>
</dbReference>
<protein>
    <recommendedName>
        <fullName evidence="14">Cobalt transport protein CbiM</fullName>
    </recommendedName>
    <alternativeName>
        <fullName evidence="14">Energy-coupling factor transporter probable substrate-capture protein CbiM</fullName>
        <shortName evidence="14">ECF transporter S component CbiM</shortName>
    </alternativeName>
</protein>
<dbReference type="GO" id="GO:0043190">
    <property type="term" value="C:ATP-binding cassette (ABC) transporter complex"/>
    <property type="evidence" value="ECO:0007669"/>
    <property type="project" value="InterPro"/>
</dbReference>
<feature type="transmembrane region" description="Helical" evidence="14">
    <location>
        <begin position="227"/>
        <end position="249"/>
    </location>
</feature>
<evidence type="ECO:0000256" key="7">
    <source>
        <dbReference type="ARBA" id="ARBA00022692"/>
    </source>
</evidence>
<keyword evidence="7 14" id="KW-0812">Transmembrane</keyword>
<dbReference type="GO" id="GO:0015087">
    <property type="term" value="F:cobalt ion transmembrane transporter activity"/>
    <property type="evidence" value="ECO:0007669"/>
    <property type="project" value="UniProtKB-UniRule"/>
</dbReference>
<dbReference type="Proteomes" id="UP000294567">
    <property type="component" value="Unassembled WGS sequence"/>
</dbReference>
<evidence type="ECO:0000256" key="11">
    <source>
        <dbReference type="ARBA" id="ARBA00023136"/>
    </source>
</evidence>
<evidence type="ECO:0000256" key="6">
    <source>
        <dbReference type="ARBA" id="ARBA00022573"/>
    </source>
</evidence>
<feature type="transmembrane region" description="Helical" evidence="14">
    <location>
        <begin position="184"/>
        <end position="207"/>
    </location>
</feature>
<evidence type="ECO:0000256" key="3">
    <source>
        <dbReference type="ARBA" id="ARBA00022426"/>
    </source>
</evidence>
<feature type="transmembrane region" description="Helical" evidence="14">
    <location>
        <begin position="88"/>
        <end position="106"/>
    </location>
</feature>
<comment type="subcellular location">
    <subcellularLocation>
        <location evidence="1">Cell inner membrane</location>
        <topology evidence="1">Multi-pass membrane protein</topology>
    </subcellularLocation>
    <subcellularLocation>
        <location evidence="14">Cell membrane</location>
        <topology evidence="14">Multi-pass membrane protein</topology>
    </subcellularLocation>
</comment>
<feature type="transmembrane region" description="Helical" evidence="14">
    <location>
        <begin position="118"/>
        <end position="144"/>
    </location>
</feature>
<keyword evidence="12 14" id="KW-0170">Cobalt</keyword>
<feature type="transmembrane region" description="Helical" evidence="14">
    <location>
        <begin position="27"/>
        <end position="43"/>
    </location>
</feature>
<evidence type="ECO:0000313" key="16">
    <source>
        <dbReference type="Proteomes" id="UP000294567"/>
    </source>
</evidence>
<dbReference type="PANTHER" id="PTHR43627:SF1">
    <property type="entry name" value="COBALT TRANSPORT PROTEIN CBIM"/>
    <property type="match status" value="1"/>
</dbReference>
<keyword evidence="10 14" id="KW-0406">Ion transport</keyword>
<dbReference type="HAMAP" id="MF_01462">
    <property type="entry name" value="CbiM"/>
    <property type="match status" value="1"/>
</dbReference>
<proteinExistence type="inferred from homology"/>
<evidence type="ECO:0000256" key="5">
    <source>
        <dbReference type="ARBA" id="ARBA00022475"/>
    </source>
</evidence>
<sequence>MSVALANEVVLPLNKKREVSFVKNKKVIFLSILLILLLTPNIGQAMHIMEGFLPVKWAIIWAVVSLPFIIVGFKKVSQIFKGDTNQKVLLGLAGGFVFVLSAMKIPSVTGSCSHPTGVGLGAILFGPTTMTVVGLIVLLFQALLLAHGGLTTLGANTFSMAIVGPLVSYGIFKLLKKRDTNTTFTVFLAAFLGDLMTYVITAIQLALAFPDATTGFVGSMGKFLSVFAVTQIPLAIVEGIVTAIVYNLLIEYHKEGVIRIENIK</sequence>
<dbReference type="EMBL" id="SMAE01000004">
    <property type="protein sequence ID" value="TCS90577.1"/>
    <property type="molecule type" value="Genomic_DNA"/>
</dbReference>
<evidence type="ECO:0000256" key="12">
    <source>
        <dbReference type="ARBA" id="ARBA00023285"/>
    </source>
</evidence>
<feature type="transmembrane region" description="Helical" evidence="14">
    <location>
        <begin position="150"/>
        <end position="172"/>
    </location>
</feature>
<comment type="subunit">
    <text evidence="14">Forms an energy-coupling factor (ECF) transporter complex composed of an ATP-binding protein (A component, CbiO), a transmembrane protein (T component, CbiQ) and 2 possible substrate-capture proteins (S components, CbiM and CbiN) of unknown stoichimetry.</text>
</comment>
<evidence type="ECO:0000256" key="4">
    <source>
        <dbReference type="ARBA" id="ARBA00022448"/>
    </source>
</evidence>
<keyword evidence="6 14" id="KW-0169">Cobalamin biosynthesis</keyword>
<evidence type="ECO:0000256" key="13">
    <source>
        <dbReference type="ARBA" id="ARBA00060918"/>
    </source>
</evidence>
<comment type="caution">
    <text evidence="15">The sequence shown here is derived from an EMBL/GenBank/DDBJ whole genome shotgun (WGS) entry which is preliminary data.</text>
</comment>
<dbReference type="GO" id="GO:0009236">
    <property type="term" value="P:cobalamin biosynthetic process"/>
    <property type="evidence" value="ECO:0007669"/>
    <property type="project" value="UniProtKB-UniRule"/>
</dbReference>
<keyword evidence="4 14" id="KW-0813">Transport</keyword>
<keyword evidence="16" id="KW-1185">Reference proteome</keyword>
<dbReference type="FunFam" id="1.10.1760.20:FF:000001">
    <property type="entry name" value="Cobalt transport protein CbiM"/>
    <property type="match status" value="1"/>
</dbReference>
<dbReference type="PANTHER" id="PTHR43627">
    <property type="match status" value="1"/>
</dbReference>
<gene>
    <name evidence="14" type="primary">cbiM</name>
    <name evidence="15" type="ORF">EDD65_104119</name>
</gene>
<organism evidence="15 16">
    <name type="scientific">Keratinibaculum paraultunense</name>
    <dbReference type="NCBI Taxonomy" id="1278232"/>
    <lineage>
        <taxon>Bacteria</taxon>
        <taxon>Bacillati</taxon>
        <taxon>Bacillota</taxon>
        <taxon>Tissierellia</taxon>
        <taxon>Tissierellales</taxon>
        <taxon>Tepidimicrobiaceae</taxon>
        <taxon>Keratinibaculum</taxon>
    </lineage>
</organism>
<dbReference type="InterPro" id="IPR002751">
    <property type="entry name" value="CbiM/NikMN"/>
</dbReference>
<comment type="function">
    <text evidence="14">Part of the energy-coupling factor (ECF) transporter complex CbiMNOQ involved in cobalt import.</text>
</comment>
<evidence type="ECO:0000256" key="8">
    <source>
        <dbReference type="ARBA" id="ARBA00022729"/>
    </source>
</evidence>
<comment type="similarity">
    <text evidence="13 14">Belongs to the CbiM family.</text>
</comment>
<feature type="transmembrane region" description="Helical" evidence="14">
    <location>
        <begin position="55"/>
        <end position="73"/>
    </location>
</feature>
<keyword evidence="9 14" id="KW-1133">Transmembrane helix</keyword>